<organism evidence="4 5">
    <name type="scientific">Terriglobus roseus</name>
    <dbReference type="NCBI Taxonomy" id="392734"/>
    <lineage>
        <taxon>Bacteria</taxon>
        <taxon>Pseudomonadati</taxon>
        <taxon>Acidobacteriota</taxon>
        <taxon>Terriglobia</taxon>
        <taxon>Terriglobales</taxon>
        <taxon>Acidobacteriaceae</taxon>
        <taxon>Terriglobus</taxon>
    </lineage>
</organism>
<evidence type="ECO:0000313" key="5">
    <source>
        <dbReference type="Proteomes" id="UP000182409"/>
    </source>
</evidence>
<dbReference type="EMBL" id="FNSD01000001">
    <property type="protein sequence ID" value="SEB41577.1"/>
    <property type="molecule type" value="Genomic_DNA"/>
</dbReference>
<proteinExistence type="predicted"/>
<keyword evidence="2" id="KW-1133">Transmembrane helix</keyword>
<evidence type="ECO:0008006" key="6">
    <source>
        <dbReference type="Google" id="ProtNLM"/>
    </source>
</evidence>
<dbReference type="Proteomes" id="UP000182409">
    <property type="component" value="Unassembled WGS sequence"/>
</dbReference>
<dbReference type="RefSeq" id="WP_074652097.1">
    <property type="nucleotide sequence ID" value="NZ_FNSD01000001.1"/>
</dbReference>
<feature type="chain" id="PRO_5010381045" description="Carboxypeptidase regulatory-like domain-containing protein" evidence="3">
    <location>
        <begin position="22"/>
        <end position="442"/>
    </location>
</feature>
<feature type="region of interest" description="Disordered" evidence="1">
    <location>
        <begin position="271"/>
        <end position="304"/>
    </location>
</feature>
<accession>A0A1H4J5T6</accession>
<evidence type="ECO:0000256" key="2">
    <source>
        <dbReference type="SAM" id="Phobius"/>
    </source>
</evidence>
<sequence>MRSLRLTALTALLALPFSAFAASSLTGTITNGTTNKPSAGDTVTLIRLAQGMQEATHTTSDGKGHYELVIPDEGIHLVRVTHEGANYFKPAPPGTTSLDIDVYAVAAKVPGVKLEADVMRVQTEADGKSLRVVQHFFLKNDSTPPKTQFSDATFDFTLPEGVAIEGAAAQGPGGMTVQSQPVPLPKKGHYTFNFAVRPGGQTQFQVSYRVPYNGSLKLTPTTAMAADNVIVMMPKSMKFEGGKTPWAPVQDEVDAQTFVARNIAGGDAAELTLSGQGQLPRTTTTSDATGQGDGTSPAGVAPTAQANANGAANDAAGVAAAPGKPGGGLGTPIDTPDPLSKYKWWIIAGIGLLLAGGAGFLLSRPQNAAVVAADPTLAPTNTYVAVSPVAHPTSLLNVLRDELFTLESDKLTGKITEEQYARVKPALEIVLQNALERNKPSA</sequence>
<name>A0A1H4J5T6_9BACT</name>
<keyword evidence="2" id="KW-0472">Membrane</keyword>
<feature type="signal peptide" evidence="3">
    <location>
        <begin position="1"/>
        <end position="21"/>
    </location>
</feature>
<protein>
    <recommendedName>
        <fullName evidence="6">Carboxypeptidase regulatory-like domain-containing protein</fullName>
    </recommendedName>
</protein>
<dbReference type="OrthoDB" id="128483at2"/>
<keyword evidence="3" id="KW-0732">Signal</keyword>
<dbReference type="AlphaFoldDB" id="A0A1H4J5T6"/>
<keyword evidence="2" id="KW-0812">Transmembrane</keyword>
<evidence type="ECO:0000313" key="4">
    <source>
        <dbReference type="EMBL" id="SEB41577.1"/>
    </source>
</evidence>
<reference evidence="4 5" key="1">
    <citation type="submission" date="2016-10" db="EMBL/GenBank/DDBJ databases">
        <authorList>
            <person name="de Groot N.N."/>
        </authorList>
    </citation>
    <scope>NUCLEOTIDE SEQUENCE [LARGE SCALE GENOMIC DNA]</scope>
    <source>
        <strain evidence="4 5">AB35.6</strain>
    </source>
</reference>
<evidence type="ECO:0000256" key="1">
    <source>
        <dbReference type="SAM" id="MobiDB-lite"/>
    </source>
</evidence>
<feature type="transmembrane region" description="Helical" evidence="2">
    <location>
        <begin position="342"/>
        <end position="362"/>
    </location>
</feature>
<evidence type="ECO:0000256" key="3">
    <source>
        <dbReference type="SAM" id="SignalP"/>
    </source>
</evidence>
<gene>
    <name evidence="4" type="ORF">SAMN05443244_0382</name>
</gene>
<feature type="compositionally biased region" description="Polar residues" evidence="1">
    <location>
        <begin position="273"/>
        <end position="289"/>
    </location>
</feature>